<sequence>MDAIVRQEQAIGSNLGYVLDELNTLSIGPTGPTGPTGITGPIGPQGPIGSRGPTGATGPTGLMGPTGETGDIGPQGPQGPQGLIGPQGPQGASFTGPQGPQGLQGNTGITGPQGPPGPQGNTGLSPVGAQGITGPTGPAGANITGITGPPGVTGITVGGPIGQQGTTGDTGPTGATGTTGANGTSFAVFNVYGSCWNYNVNIPDNGPITNAQGYVYLAENNLLNTTYTTGMTMSADLTTLTFTKPGVYLVWYTVGYLISQTTNIANLNFGMFQILINNTPLPGSTLYATYHANSVYNRTNGKASQKMLINIAANTTLRIQTLLSTYIASRYFNAILSVQQIG</sequence>
<dbReference type="GO" id="GO:0030198">
    <property type="term" value="P:extracellular matrix organization"/>
    <property type="evidence" value="ECO:0007669"/>
    <property type="project" value="TreeGrafter"/>
</dbReference>
<dbReference type="GO" id="GO:0005615">
    <property type="term" value="C:extracellular space"/>
    <property type="evidence" value="ECO:0007669"/>
    <property type="project" value="TreeGrafter"/>
</dbReference>
<organism evidence="2">
    <name type="scientific">Pasteuria ramosa</name>
    <dbReference type="NCBI Taxonomy" id="225322"/>
    <lineage>
        <taxon>Bacteria</taxon>
        <taxon>Bacillati</taxon>
        <taxon>Bacillota</taxon>
        <taxon>Bacilli</taxon>
        <taxon>Bacillales</taxon>
        <taxon>Pasteuriaceae</taxon>
        <taxon>Pasteuria</taxon>
    </lineage>
</organism>
<dbReference type="AlphaFoldDB" id="E7D291"/>
<dbReference type="Pfam" id="PF01391">
    <property type="entry name" value="Collagen"/>
    <property type="match status" value="1"/>
</dbReference>
<dbReference type="GO" id="GO:0030020">
    <property type="term" value="F:extracellular matrix structural constituent conferring tensile strength"/>
    <property type="evidence" value="ECO:0007669"/>
    <property type="project" value="TreeGrafter"/>
</dbReference>
<accession>E7D291</accession>
<dbReference type="InterPro" id="IPR050149">
    <property type="entry name" value="Collagen_superfamily"/>
</dbReference>
<protein>
    <submittedName>
        <fullName evidence="2">Collagen-like protein</fullName>
    </submittedName>
</protein>
<reference evidence="2" key="2">
    <citation type="journal article" date="2011" name="Res. Microbiol.">
        <title>Characterisation of a large family of polymorphic collagen-like proteins in the endospore-forming bacterium Pasteuria ramosa.</title>
        <authorList>
            <person name="McElroy K."/>
            <person name="Mouton L."/>
            <person name="Du Pasquier L."/>
            <person name="Qi W."/>
            <person name="Ebert D."/>
        </authorList>
    </citation>
    <scope>NUCLEOTIDE SEQUENCE</scope>
</reference>
<dbReference type="PANTHER" id="PTHR24023:SF1095">
    <property type="entry name" value="EGF-LIKE DOMAIN-CONTAINING PROTEIN"/>
    <property type="match status" value="1"/>
</dbReference>
<gene>
    <name evidence="2" type="primary">Pcl21</name>
</gene>
<feature type="region of interest" description="Disordered" evidence="1">
    <location>
        <begin position="28"/>
        <end position="133"/>
    </location>
</feature>
<reference evidence="2" key="1">
    <citation type="submission" date="2010-08" db="EMBL/GenBank/DDBJ databases">
        <authorList>
            <person name="McElroy K.E."/>
        </authorList>
    </citation>
    <scope>NUCLEOTIDE SEQUENCE</scope>
</reference>
<dbReference type="GO" id="GO:0031012">
    <property type="term" value="C:extracellular matrix"/>
    <property type="evidence" value="ECO:0007669"/>
    <property type="project" value="TreeGrafter"/>
</dbReference>
<feature type="compositionally biased region" description="Low complexity" evidence="1">
    <location>
        <begin position="28"/>
        <end position="48"/>
    </location>
</feature>
<feature type="compositionally biased region" description="Low complexity" evidence="1">
    <location>
        <begin position="72"/>
        <end position="91"/>
    </location>
</feature>
<dbReference type="PANTHER" id="PTHR24023">
    <property type="entry name" value="COLLAGEN ALPHA"/>
    <property type="match status" value="1"/>
</dbReference>
<dbReference type="InterPro" id="IPR008160">
    <property type="entry name" value="Collagen"/>
</dbReference>
<evidence type="ECO:0000256" key="1">
    <source>
        <dbReference type="SAM" id="MobiDB-lite"/>
    </source>
</evidence>
<evidence type="ECO:0000313" key="2">
    <source>
        <dbReference type="EMBL" id="ADU04105.1"/>
    </source>
</evidence>
<proteinExistence type="predicted"/>
<dbReference type="EMBL" id="HQ010384">
    <property type="protein sequence ID" value="ADU04105.1"/>
    <property type="molecule type" value="Genomic_DNA"/>
</dbReference>
<feature type="compositionally biased region" description="Polar residues" evidence="1">
    <location>
        <begin position="92"/>
        <end position="103"/>
    </location>
</feature>
<name>E7D291_9BACL</name>